<feature type="transmembrane region" description="Helical" evidence="1">
    <location>
        <begin position="202"/>
        <end position="219"/>
    </location>
</feature>
<keyword evidence="1" id="KW-0812">Transmembrane</keyword>
<feature type="transmembrane region" description="Helical" evidence="1">
    <location>
        <begin position="283"/>
        <end position="304"/>
    </location>
</feature>
<evidence type="ECO:0000313" key="2">
    <source>
        <dbReference type="EMBL" id="EQC38914.1"/>
    </source>
</evidence>
<organism evidence="2 3">
    <name type="scientific">Saprolegnia diclina (strain VS20)</name>
    <dbReference type="NCBI Taxonomy" id="1156394"/>
    <lineage>
        <taxon>Eukaryota</taxon>
        <taxon>Sar</taxon>
        <taxon>Stramenopiles</taxon>
        <taxon>Oomycota</taxon>
        <taxon>Saprolegniomycetes</taxon>
        <taxon>Saprolegniales</taxon>
        <taxon>Saprolegniaceae</taxon>
        <taxon>Saprolegnia</taxon>
    </lineage>
</organism>
<sequence length="525" mass="58367">MVKVVAVTRGPTRVAPRHDAPFAVRRDYSGVAIHGLLLLNLLAMPMKAYVSEAFPWAPVADAPPSFPNYSAFNTSTLALDMALYTPATSLPEGATYVIDAKRNTHVFRHVIHRSTPLRSLAECDDTFLVGIPGMFFAGPVIHKLLCDCAMAPNMTALHGRGSCLYLTMTSLMHGHVCVWIVADAPNESIVFYAYTPRVLPSAFLWFKFAYLLPVPLTLLRRHGHQRQRLSPHTWRYTIVWGDPSVLVLANPYICIGFLIDAWLSADMAGLAVLRLYQTSDRWLLLRSSLYLSRVVWAAYAALCATNAALKRWKREHLFSPLDPTVAVILVTVFCVSISWLSQNVGVFLKTMRYLYELAGSTGESTDIFVGCSAFTLAIPLVPLGHGFLRSLAATNSVGPSSYSSFRYKNLKNRVWSRMTRCWQRRPEPRVALGGTMHALRPRFKTCVTMDWHATDCFVLCYCNDVLDTTLRVGLLNALDRRESDPEGSITTSCAPSEYGVFQLRCLPIPGTHSLSAPATPSAWCL</sequence>
<gene>
    <name evidence="2" type="ORF">SDRG_03872</name>
</gene>
<dbReference type="VEuPathDB" id="FungiDB:SDRG_03872"/>
<reference evidence="2 3" key="1">
    <citation type="submission" date="2012-04" db="EMBL/GenBank/DDBJ databases">
        <title>The Genome Sequence of Saprolegnia declina VS20.</title>
        <authorList>
            <consortium name="The Broad Institute Genome Sequencing Platform"/>
            <person name="Russ C."/>
            <person name="Nusbaum C."/>
            <person name="Tyler B."/>
            <person name="van West P."/>
            <person name="Dieguez-Uribeondo J."/>
            <person name="de Bruijn I."/>
            <person name="Tripathy S."/>
            <person name="Jiang R."/>
            <person name="Young S.K."/>
            <person name="Zeng Q."/>
            <person name="Gargeya S."/>
            <person name="Fitzgerald M."/>
            <person name="Haas B."/>
            <person name="Abouelleil A."/>
            <person name="Alvarado L."/>
            <person name="Arachchi H.M."/>
            <person name="Berlin A."/>
            <person name="Chapman S.B."/>
            <person name="Goldberg J."/>
            <person name="Griggs A."/>
            <person name="Gujja S."/>
            <person name="Hansen M."/>
            <person name="Howarth C."/>
            <person name="Imamovic A."/>
            <person name="Larimer J."/>
            <person name="McCowen C."/>
            <person name="Montmayeur A."/>
            <person name="Murphy C."/>
            <person name="Neiman D."/>
            <person name="Pearson M."/>
            <person name="Priest M."/>
            <person name="Roberts A."/>
            <person name="Saif S."/>
            <person name="Shea T."/>
            <person name="Sisk P."/>
            <person name="Sykes S."/>
            <person name="Wortman J."/>
            <person name="Nusbaum C."/>
            <person name="Birren B."/>
        </authorList>
    </citation>
    <scope>NUCLEOTIDE SEQUENCE [LARGE SCALE GENOMIC DNA]</scope>
    <source>
        <strain evidence="2 3">VS20</strain>
    </source>
</reference>
<evidence type="ECO:0000256" key="1">
    <source>
        <dbReference type="SAM" id="Phobius"/>
    </source>
</evidence>
<proteinExistence type="predicted"/>
<dbReference type="AlphaFoldDB" id="T0QLH1"/>
<feature type="transmembrane region" description="Helical" evidence="1">
    <location>
        <begin position="240"/>
        <end position="263"/>
    </location>
</feature>
<keyword evidence="1" id="KW-1133">Transmembrane helix</keyword>
<name>T0QLH1_SAPDV</name>
<feature type="transmembrane region" description="Helical" evidence="1">
    <location>
        <begin position="163"/>
        <end position="182"/>
    </location>
</feature>
<accession>T0QLH1</accession>
<protein>
    <submittedName>
        <fullName evidence="2">Uncharacterized protein</fullName>
    </submittedName>
</protein>
<keyword evidence="1" id="KW-0472">Membrane</keyword>
<keyword evidence="3" id="KW-1185">Reference proteome</keyword>
<evidence type="ECO:0000313" key="3">
    <source>
        <dbReference type="Proteomes" id="UP000030762"/>
    </source>
</evidence>
<feature type="transmembrane region" description="Helical" evidence="1">
    <location>
        <begin position="325"/>
        <end position="347"/>
    </location>
</feature>
<dbReference type="EMBL" id="JH767140">
    <property type="protein sequence ID" value="EQC38914.1"/>
    <property type="molecule type" value="Genomic_DNA"/>
</dbReference>
<dbReference type="InParanoid" id="T0QLH1"/>
<feature type="transmembrane region" description="Helical" evidence="1">
    <location>
        <begin position="367"/>
        <end position="388"/>
    </location>
</feature>
<dbReference type="RefSeq" id="XP_008607738.1">
    <property type="nucleotide sequence ID" value="XM_008609516.1"/>
</dbReference>
<dbReference type="GeneID" id="19944599"/>
<dbReference type="Proteomes" id="UP000030762">
    <property type="component" value="Unassembled WGS sequence"/>
</dbReference>